<reference evidence="1" key="1">
    <citation type="submission" date="2024-02" db="EMBL/GenBank/DDBJ databases">
        <authorList>
            <consortium name="ELIXIR-Norway"/>
            <consortium name="Elixir Norway"/>
        </authorList>
    </citation>
    <scope>NUCLEOTIDE SEQUENCE</scope>
</reference>
<organism evidence="1 2">
    <name type="scientific">Sphagnum troendelagicum</name>
    <dbReference type="NCBI Taxonomy" id="128251"/>
    <lineage>
        <taxon>Eukaryota</taxon>
        <taxon>Viridiplantae</taxon>
        <taxon>Streptophyta</taxon>
        <taxon>Embryophyta</taxon>
        <taxon>Bryophyta</taxon>
        <taxon>Sphagnophytina</taxon>
        <taxon>Sphagnopsida</taxon>
        <taxon>Sphagnales</taxon>
        <taxon>Sphagnaceae</taxon>
        <taxon>Sphagnum</taxon>
    </lineage>
</organism>
<proteinExistence type="predicted"/>
<protein>
    <submittedName>
        <fullName evidence="1">Uncharacterized protein</fullName>
    </submittedName>
</protein>
<name>A0ABP0ULW1_9BRYO</name>
<accession>A0ABP0ULW1</accession>
<gene>
    <name evidence="1" type="ORF">CSSPTR1EN2_LOCUS17499</name>
</gene>
<dbReference type="EMBL" id="OZ019897">
    <property type="protein sequence ID" value="CAK9225385.1"/>
    <property type="molecule type" value="Genomic_DNA"/>
</dbReference>
<evidence type="ECO:0000313" key="2">
    <source>
        <dbReference type="Proteomes" id="UP001497512"/>
    </source>
</evidence>
<sequence length="87" mass="9338">MNLGRKAATNAIFTSETEVAGCVSVVQEIHTQCTQSTGRSRLAARAFTEQFNAMYADDTDGLVWFLQSDGSTGPVSKVIGCFQLSNT</sequence>
<dbReference type="Proteomes" id="UP001497512">
    <property type="component" value="Chromosome 5"/>
</dbReference>
<evidence type="ECO:0000313" key="1">
    <source>
        <dbReference type="EMBL" id="CAK9225385.1"/>
    </source>
</evidence>
<keyword evidence="2" id="KW-1185">Reference proteome</keyword>